<keyword evidence="3" id="KW-0808">Transferase</keyword>
<dbReference type="KEGG" id="nnv:QNH39_03955"/>
<dbReference type="InterPro" id="IPR050194">
    <property type="entry name" value="Glycosyltransferase_grp1"/>
</dbReference>
<feature type="domain" description="Glycosyl transferase family 1" evidence="1">
    <location>
        <begin position="187"/>
        <end position="350"/>
    </location>
</feature>
<dbReference type="RefSeq" id="WP_066082844.1">
    <property type="nucleotide sequence ID" value="NZ_CP126114.1"/>
</dbReference>
<dbReference type="GO" id="GO:0016758">
    <property type="term" value="F:hexosyltransferase activity"/>
    <property type="evidence" value="ECO:0007669"/>
    <property type="project" value="TreeGrafter"/>
</dbReference>
<accession>A0AA95SDE2</accession>
<dbReference type="Proteomes" id="UP001178288">
    <property type="component" value="Chromosome"/>
</dbReference>
<gene>
    <name evidence="3" type="ORF">QNH39_03955</name>
</gene>
<proteinExistence type="predicted"/>
<protein>
    <submittedName>
        <fullName evidence="3">Glycosyltransferase family 1 protein</fullName>
        <ecNumber evidence="3">2.4.-.-</ecNumber>
    </submittedName>
</protein>
<dbReference type="PANTHER" id="PTHR45947:SF3">
    <property type="entry name" value="SULFOQUINOVOSYL TRANSFERASE SQD2"/>
    <property type="match status" value="1"/>
</dbReference>
<reference evidence="3" key="1">
    <citation type="submission" date="2023-05" db="EMBL/GenBank/DDBJ databases">
        <title>Comparative genomics of Bacillaceae isolates and their secondary metabolite potential.</title>
        <authorList>
            <person name="Song L."/>
            <person name="Nielsen L.J."/>
            <person name="Mohite O."/>
            <person name="Xu X."/>
            <person name="Weber T."/>
            <person name="Kovacs A.T."/>
        </authorList>
    </citation>
    <scope>NUCLEOTIDE SEQUENCE</scope>
    <source>
        <strain evidence="3">XLM17</strain>
    </source>
</reference>
<dbReference type="InterPro" id="IPR028098">
    <property type="entry name" value="Glyco_trans_4-like_N"/>
</dbReference>
<dbReference type="AlphaFoldDB" id="A0AA95SDE2"/>
<dbReference type="CDD" id="cd03814">
    <property type="entry name" value="GT4-like"/>
    <property type="match status" value="1"/>
</dbReference>
<dbReference type="EC" id="2.4.-.-" evidence="3"/>
<feature type="domain" description="Glycosyltransferase subfamily 4-like N-terminal" evidence="2">
    <location>
        <begin position="14"/>
        <end position="180"/>
    </location>
</feature>
<evidence type="ECO:0000313" key="3">
    <source>
        <dbReference type="EMBL" id="WHY87028.1"/>
    </source>
</evidence>
<sequence length="382" mass="43774">MKIAIFTDTFHPDINGVARTLKHFTNYFEKQNITFKVFAPDSNSHSNEYISSHISRFKSRSLFFYPECRLAFPNLFRIKAELEAFSPDIIHVATPFNMGLCGIYLAKKLSIPLVGSYHTDFNYYLKFYNLQFLSKVLWKYMKWFHKPFKKLFVPSQETYTQLHRRGFTNLEIWPHGVDCQHFHPYYDKQSIREQRGITKKYLLTFVGRLAPEKDVKTLLDVAKELPAEVNEQVQWLVVGDGPLREELEANSPANMIFTGYLTGIELAEIYSASDLFVFPSPTETFGNVVIEALASGTPAITANSGGVKNIIQPGVTGYLCETGNAAEFADAILKLLENDSLLIQLGREGRDYALTQNWDTIFDHLLWHYQSAFEDPSIQKFA</sequence>
<dbReference type="Gene3D" id="3.40.50.2000">
    <property type="entry name" value="Glycogen Phosphorylase B"/>
    <property type="match status" value="2"/>
</dbReference>
<evidence type="ECO:0000313" key="4">
    <source>
        <dbReference type="Proteomes" id="UP001178288"/>
    </source>
</evidence>
<keyword evidence="4" id="KW-1185">Reference proteome</keyword>
<organism evidence="3 4">
    <name type="scientific">Neobacillus novalis</name>
    <dbReference type="NCBI Taxonomy" id="220687"/>
    <lineage>
        <taxon>Bacteria</taxon>
        <taxon>Bacillati</taxon>
        <taxon>Bacillota</taxon>
        <taxon>Bacilli</taxon>
        <taxon>Bacillales</taxon>
        <taxon>Bacillaceae</taxon>
        <taxon>Neobacillus</taxon>
    </lineage>
</organism>
<dbReference type="EMBL" id="CP126114">
    <property type="protein sequence ID" value="WHY87028.1"/>
    <property type="molecule type" value="Genomic_DNA"/>
</dbReference>
<dbReference type="Pfam" id="PF00534">
    <property type="entry name" value="Glycos_transf_1"/>
    <property type="match status" value="1"/>
</dbReference>
<dbReference type="SUPFAM" id="SSF53756">
    <property type="entry name" value="UDP-Glycosyltransferase/glycogen phosphorylase"/>
    <property type="match status" value="1"/>
</dbReference>
<dbReference type="InterPro" id="IPR001296">
    <property type="entry name" value="Glyco_trans_1"/>
</dbReference>
<evidence type="ECO:0000259" key="2">
    <source>
        <dbReference type="Pfam" id="PF13439"/>
    </source>
</evidence>
<dbReference type="PANTHER" id="PTHR45947">
    <property type="entry name" value="SULFOQUINOVOSYL TRANSFERASE SQD2"/>
    <property type="match status" value="1"/>
</dbReference>
<name>A0AA95SDE2_9BACI</name>
<dbReference type="Pfam" id="PF13439">
    <property type="entry name" value="Glyco_transf_4"/>
    <property type="match status" value="1"/>
</dbReference>
<evidence type="ECO:0000259" key="1">
    <source>
        <dbReference type="Pfam" id="PF00534"/>
    </source>
</evidence>
<keyword evidence="3" id="KW-0328">Glycosyltransferase</keyword>